<keyword evidence="2" id="KW-1185">Reference proteome</keyword>
<comment type="caution">
    <text evidence="1">The sequence shown here is derived from an EMBL/GenBank/DDBJ whole genome shotgun (WGS) entry which is preliminary data.</text>
</comment>
<protein>
    <submittedName>
        <fullName evidence="1">IS630 family transposase</fullName>
    </submittedName>
</protein>
<gene>
    <name evidence="1" type="ORF">ACFQSB_32175</name>
</gene>
<dbReference type="EMBL" id="JBHTCG010000032">
    <property type="protein sequence ID" value="MFC7386906.1"/>
    <property type="molecule type" value="Genomic_DNA"/>
</dbReference>
<accession>A0ABW2PBD0</accession>
<reference evidence="2" key="1">
    <citation type="journal article" date="2019" name="Int. J. Syst. Evol. Microbiol.">
        <title>The Global Catalogue of Microorganisms (GCM) 10K type strain sequencing project: providing services to taxonomists for standard genome sequencing and annotation.</title>
        <authorList>
            <consortium name="The Broad Institute Genomics Platform"/>
            <consortium name="The Broad Institute Genome Sequencing Center for Infectious Disease"/>
            <person name="Wu L."/>
            <person name="Ma J."/>
        </authorList>
    </citation>
    <scope>NUCLEOTIDE SEQUENCE [LARGE SCALE GENOMIC DNA]</scope>
    <source>
        <strain evidence="2">CECT 7649</strain>
    </source>
</reference>
<organism evidence="1 2">
    <name type="scientific">Sphaerisporangium rhizosphaerae</name>
    <dbReference type="NCBI Taxonomy" id="2269375"/>
    <lineage>
        <taxon>Bacteria</taxon>
        <taxon>Bacillati</taxon>
        <taxon>Actinomycetota</taxon>
        <taxon>Actinomycetes</taxon>
        <taxon>Streptosporangiales</taxon>
        <taxon>Streptosporangiaceae</taxon>
        <taxon>Sphaerisporangium</taxon>
    </lineage>
</organism>
<proteinExistence type="predicted"/>
<name>A0ABW2PBD0_9ACTN</name>
<feature type="non-terminal residue" evidence="1">
    <location>
        <position position="1"/>
    </location>
</feature>
<evidence type="ECO:0000313" key="2">
    <source>
        <dbReference type="Proteomes" id="UP001596496"/>
    </source>
</evidence>
<evidence type="ECO:0000313" key="1">
    <source>
        <dbReference type="EMBL" id="MFC7386906.1"/>
    </source>
</evidence>
<dbReference type="Proteomes" id="UP001596496">
    <property type="component" value="Unassembled WGS sequence"/>
</dbReference>
<sequence>LIRRGVHKSVQSLEKDIRAWIAHWNQNPKPFVWTKTAEEILESLAKYLGRISGAGH</sequence>